<reference evidence="11" key="1">
    <citation type="submission" date="2024-04" db="EMBL/GenBank/DDBJ databases">
        <authorList>
            <person name="Shaw F."/>
            <person name="Minotto A."/>
        </authorList>
    </citation>
    <scope>NUCLEOTIDE SEQUENCE [LARGE SCALE GENOMIC DNA]</scope>
</reference>
<feature type="compositionally biased region" description="Basic and acidic residues" evidence="8">
    <location>
        <begin position="123"/>
        <end position="133"/>
    </location>
</feature>
<evidence type="ECO:0000256" key="8">
    <source>
        <dbReference type="SAM" id="MobiDB-lite"/>
    </source>
</evidence>
<accession>A0ABP1DSS0</accession>
<dbReference type="InterPro" id="IPR015797">
    <property type="entry name" value="NUDIX_hydrolase-like_dom_sf"/>
</dbReference>
<evidence type="ECO:0000313" key="10">
    <source>
        <dbReference type="EMBL" id="CAL1710852.1"/>
    </source>
</evidence>
<evidence type="ECO:0000256" key="6">
    <source>
        <dbReference type="ARBA" id="ARBA00023274"/>
    </source>
</evidence>
<organism evidence="10 11">
    <name type="scientific">Somion occarium</name>
    <dbReference type="NCBI Taxonomy" id="3059160"/>
    <lineage>
        <taxon>Eukaryota</taxon>
        <taxon>Fungi</taxon>
        <taxon>Dikarya</taxon>
        <taxon>Basidiomycota</taxon>
        <taxon>Agaricomycotina</taxon>
        <taxon>Agaricomycetes</taxon>
        <taxon>Polyporales</taxon>
        <taxon>Cerrenaceae</taxon>
        <taxon>Somion</taxon>
    </lineage>
</organism>
<feature type="region of interest" description="Disordered" evidence="8">
    <location>
        <begin position="42"/>
        <end position="63"/>
    </location>
</feature>
<keyword evidence="11" id="KW-1185">Reference proteome</keyword>
<feature type="compositionally biased region" description="Basic and acidic residues" evidence="8">
    <location>
        <begin position="171"/>
        <end position="186"/>
    </location>
</feature>
<dbReference type="InterPro" id="IPR021757">
    <property type="entry name" value="Ribosomal_mL46_N"/>
</dbReference>
<dbReference type="PANTHER" id="PTHR13124">
    <property type="entry name" value="39S RIBOSOMAL PROTEIN L46, MITOCHONDRIAL PRECURSOR-RELATED"/>
    <property type="match status" value="1"/>
</dbReference>
<dbReference type="InterPro" id="IPR000086">
    <property type="entry name" value="NUDIX_hydrolase_dom"/>
</dbReference>
<gene>
    <name evidence="10" type="ORF">GFSPODELE1_LOCUS8040</name>
</gene>
<dbReference type="SUPFAM" id="SSF55811">
    <property type="entry name" value="Nudix"/>
    <property type="match status" value="1"/>
</dbReference>
<dbReference type="PROSITE" id="PS51462">
    <property type="entry name" value="NUDIX"/>
    <property type="match status" value="1"/>
</dbReference>
<feature type="region of interest" description="Disordered" evidence="8">
    <location>
        <begin position="123"/>
        <end position="186"/>
    </location>
</feature>
<dbReference type="Pfam" id="PF00293">
    <property type="entry name" value="NUDIX"/>
    <property type="match status" value="1"/>
</dbReference>
<dbReference type="CDD" id="cd04661">
    <property type="entry name" value="NUDIX_MRP_L46"/>
    <property type="match status" value="1"/>
</dbReference>
<dbReference type="InterPro" id="IPR040008">
    <property type="entry name" value="Ribosomal_mL46"/>
</dbReference>
<feature type="domain" description="Nudix hydrolase" evidence="9">
    <location>
        <begin position="175"/>
        <end position="307"/>
    </location>
</feature>
<protein>
    <recommendedName>
        <fullName evidence="7">Large ribosomal subunit protein mL46</fullName>
    </recommendedName>
</protein>
<proteinExistence type="inferred from homology"/>
<evidence type="ECO:0000256" key="5">
    <source>
        <dbReference type="ARBA" id="ARBA00023128"/>
    </source>
</evidence>
<evidence type="ECO:0000256" key="3">
    <source>
        <dbReference type="ARBA" id="ARBA00022946"/>
    </source>
</evidence>
<dbReference type="PANTHER" id="PTHR13124:SF12">
    <property type="entry name" value="LARGE RIBOSOMAL SUBUNIT PROTEIN ML46"/>
    <property type="match status" value="1"/>
</dbReference>
<keyword evidence="3" id="KW-0809">Transit peptide</keyword>
<dbReference type="Proteomes" id="UP001497453">
    <property type="component" value="Chromosome 6"/>
</dbReference>
<name>A0ABP1DSS0_9APHY</name>
<evidence type="ECO:0000256" key="4">
    <source>
        <dbReference type="ARBA" id="ARBA00022980"/>
    </source>
</evidence>
<evidence type="ECO:0000256" key="7">
    <source>
        <dbReference type="ARBA" id="ARBA00035190"/>
    </source>
</evidence>
<comment type="similarity">
    <text evidence="2">Belongs to the mitochondrion-specific ribosomal protein mL46 family.</text>
</comment>
<evidence type="ECO:0000256" key="2">
    <source>
        <dbReference type="ARBA" id="ARBA00009070"/>
    </source>
</evidence>
<dbReference type="InterPro" id="IPR033650">
    <property type="entry name" value="Ribosomal_mL46_NUDIX"/>
</dbReference>
<comment type="subcellular location">
    <subcellularLocation>
        <location evidence="1">Mitochondrion</location>
    </subcellularLocation>
</comment>
<keyword evidence="4" id="KW-0689">Ribosomal protein</keyword>
<keyword evidence="5" id="KW-0496">Mitochondrion</keyword>
<dbReference type="EMBL" id="OZ037949">
    <property type="protein sequence ID" value="CAL1710852.1"/>
    <property type="molecule type" value="Genomic_DNA"/>
</dbReference>
<sequence>MGQQLFDLYSVVLMFSRSALSSCRVSRKVQCLSSPTRSLASVASTSSAIPSPPPPRQKSASGTLKPVLNTAVILTRSPIITRTPTPFERTYFGYHARIQRALHNPFPYDFYFKPGSLLEGRFREKEREREREAFGGPRKTSTTAEEGAEDAPAAAKDVEVLGGEEEVTTVPREHESDRNGDVKDLNRQGERNLHLLILGKNASGKHVWRFPQGGLEQDELLHEAAQRDLHAECGAKMDTWIVSRNPIGVHQPSPEEQLYVFFYKARILSGQVHPDGNNVTDFAWLTKQEIEPRVERPYWLGIKDMLADF</sequence>
<evidence type="ECO:0000259" key="9">
    <source>
        <dbReference type="PROSITE" id="PS51462"/>
    </source>
</evidence>
<evidence type="ECO:0000313" key="11">
    <source>
        <dbReference type="Proteomes" id="UP001497453"/>
    </source>
</evidence>
<evidence type="ECO:0000256" key="1">
    <source>
        <dbReference type="ARBA" id="ARBA00004173"/>
    </source>
</evidence>
<dbReference type="Gene3D" id="3.90.79.10">
    <property type="entry name" value="Nucleoside Triphosphate Pyrophosphohydrolase"/>
    <property type="match status" value="1"/>
</dbReference>
<dbReference type="Pfam" id="PF11788">
    <property type="entry name" value="MRP-L46"/>
    <property type="match status" value="1"/>
</dbReference>
<keyword evidence="6" id="KW-0687">Ribonucleoprotein</keyword>